<evidence type="ECO:0000313" key="3">
    <source>
        <dbReference type="Proteomes" id="UP001159042"/>
    </source>
</evidence>
<evidence type="ECO:0000256" key="1">
    <source>
        <dbReference type="ARBA" id="ARBA00006995"/>
    </source>
</evidence>
<comment type="similarity">
    <text evidence="1">Belongs to the TTC36 family.</text>
</comment>
<reference evidence="2 3" key="1">
    <citation type="journal article" date="2023" name="Insect Mol. Biol.">
        <title>Genome sequencing provides insights into the evolution of gene families encoding plant cell wall-degrading enzymes in longhorned beetles.</title>
        <authorList>
            <person name="Shin N.R."/>
            <person name="Okamura Y."/>
            <person name="Kirsch R."/>
            <person name="Pauchet Y."/>
        </authorList>
    </citation>
    <scope>NUCLEOTIDE SEQUENCE [LARGE SCALE GENOMIC DNA]</scope>
    <source>
        <strain evidence="2">EAD_L_NR</strain>
    </source>
</reference>
<protein>
    <submittedName>
        <fullName evidence="2">Uncharacterized protein</fullName>
    </submittedName>
</protein>
<accession>A0AAV8W9Q1</accession>
<dbReference type="GO" id="GO:0006570">
    <property type="term" value="P:tyrosine metabolic process"/>
    <property type="evidence" value="ECO:0007669"/>
    <property type="project" value="TreeGrafter"/>
</dbReference>
<dbReference type="PANTHER" id="PTHR21405:SF0">
    <property type="entry name" value="TETRATRICOPEPTIDE REPEAT PROTEIN 36"/>
    <property type="match status" value="1"/>
</dbReference>
<dbReference type="InterPro" id="IPR038906">
    <property type="entry name" value="TTC36"/>
</dbReference>
<gene>
    <name evidence="2" type="ORF">NQ315_001877</name>
</gene>
<dbReference type="Proteomes" id="UP001159042">
    <property type="component" value="Unassembled WGS sequence"/>
</dbReference>
<dbReference type="EMBL" id="JANEYG010000005">
    <property type="protein sequence ID" value="KAJ8923319.1"/>
    <property type="molecule type" value="Genomic_DNA"/>
</dbReference>
<dbReference type="Gene3D" id="1.25.40.10">
    <property type="entry name" value="Tetratricopeptide repeat domain"/>
    <property type="match status" value="1"/>
</dbReference>
<evidence type="ECO:0000313" key="2">
    <source>
        <dbReference type="EMBL" id="KAJ8923319.1"/>
    </source>
</evidence>
<proteinExistence type="inferred from homology"/>
<dbReference type="PANTHER" id="PTHR21405">
    <property type="entry name" value="CDNA SEQUENCE BC021608"/>
    <property type="match status" value="1"/>
</dbReference>
<keyword evidence="3" id="KW-1185">Reference proteome</keyword>
<dbReference type="AlphaFoldDB" id="A0AAV8W9Q1"/>
<name>A0AAV8W9Q1_9CUCU</name>
<sequence length="102" mass="11323">MSAELSKHDSAILNCVFNPNLPLEEAVASQEVLQDEEEDDAVHQQAKQLEIQAVQTAESGNLNEGLKLLNEAIAVVPKKPSLYNNRANIYQYLRKFDGKTIA</sequence>
<comment type="caution">
    <text evidence="2">The sequence shown here is derived from an EMBL/GenBank/DDBJ whole genome shotgun (WGS) entry which is preliminary data.</text>
</comment>
<organism evidence="2 3">
    <name type="scientific">Exocentrus adspersus</name>
    <dbReference type="NCBI Taxonomy" id="1586481"/>
    <lineage>
        <taxon>Eukaryota</taxon>
        <taxon>Metazoa</taxon>
        <taxon>Ecdysozoa</taxon>
        <taxon>Arthropoda</taxon>
        <taxon>Hexapoda</taxon>
        <taxon>Insecta</taxon>
        <taxon>Pterygota</taxon>
        <taxon>Neoptera</taxon>
        <taxon>Endopterygota</taxon>
        <taxon>Coleoptera</taxon>
        <taxon>Polyphaga</taxon>
        <taxon>Cucujiformia</taxon>
        <taxon>Chrysomeloidea</taxon>
        <taxon>Cerambycidae</taxon>
        <taxon>Lamiinae</taxon>
        <taxon>Acanthocinini</taxon>
        <taxon>Exocentrus</taxon>
    </lineage>
</organism>
<dbReference type="SUPFAM" id="SSF48452">
    <property type="entry name" value="TPR-like"/>
    <property type="match status" value="1"/>
</dbReference>
<dbReference type="InterPro" id="IPR011990">
    <property type="entry name" value="TPR-like_helical_dom_sf"/>
</dbReference>